<accession>A0A060JHN7</accession>
<evidence type="ECO:0000313" key="1">
    <source>
        <dbReference type="EMBL" id="AIC48052.1"/>
    </source>
</evidence>
<keyword evidence="2" id="KW-1185">Reference proteome</keyword>
<organism evidence="1 2">
    <name type="scientific">Rhodoluna lacicola</name>
    <dbReference type="NCBI Taxonomy" id="529884"/>
    <lineage>
        <taxon>Bacteria</taxon>
        <taxon>Bacillati</taxon>
        <taxon>Actinomycetota</taxon>
        <taxon>Actinomycetes</taxon>
        <taxon>Micrococcales</taxon>
        <taxon>Microbacteriaceae</taxon>
        <taxon>Luna cluster</taxon>
        <taxon>Luna-1 subcluster</taxon>
        <taxon>Rhodoluna</taxon>
    </lineage>
</organism>
<evidence type="ECO:0000313" key="2">
    <source>
        <dbReference type="Proteomes" id="UP000067708"/>
    </source>
</evidence>
<dbReference type="InterPro" id="IPR027417">
    <property type="entry name" value="P-loop_NTPase"/>
</dbReference>
<dbReference type="AlphaFoldDB" id="A0A060JHN7"/>
<dbReference type="Gene3D" id="3.40.50.300">
    <property type="entry name" value="P-loop containing nucleotide triphosphate hydrolases"/>
    <property type="match status" value="1"/>
</dbReference>
<dbReference type="SUPFAM" id="SSF52540">
    <property type="entry name" value="P-loop containing nucleoside triphosphate hydrolases"/>
    <property type="match status" value="1"/>
</dbReference>
<gene>
    <name evidence="1" type="ORF">Rhola_00012600</name>
</gene>
<proteinExistence type="predicted"/>
<dbReference type="KEGG" id="rla:Rhola_00012600"/>
<reference evidence="1 2" key="1">
    <citation type="journal article" date="2014" name="Int. J. Syst. Evol. Microbiol.">
        <title>Rhodoluna lacicola gen. nov., sp. nov., a planktonic freshwater bacterium with stream-lined genome.</title>
        <authorList>
            <person name="Hahn M."/>
            <person name="Schmidt J."/>
            <person name="Taipale S.J."/>
            <person name="Doolittle W.F."/>
            <person name="Koll U."/>
        </authorList>
    </citation>
    <scope>NUCLEOTIDE SEQUENCE [LARGE SCALE GENOMIC DNA]</scope>
    <source>
        <strain evidence="1 2">MWH-Ta8</strain>
    </source>
</reference>
<dbReference type="Proteomes" id="UP000067708">
    <property type="component" value="Chromosome"/>
</dbReference>
<dbReference type="CDD" id="cd02019">
    <property type="entry name" value="NK"/>
    <property type="match status" value="1"/>
</dbReference>
<dbReference type="OrthoDB" id="3237545at2"/>
<dbReference type="Pfam" id="PF13238">
    <property type="entry name" value="AAA_18"/>
    <property type="match status" value="1"/>
</dbReference>
<dbReference type="STRING" id="529884.Rhola_00012600"/>
<dbReference type="RefSeq" id="WP_051636346.1">
    <property type="nucleotide sequence ID" value="NZ_CP007490.1"/>
</dbReference>
<sequence>MTENSNSATQGEPGLAEKIAAQVLELIDRGNSMPIVLIDGRSCSGKSTLASEIQNLVFKDGESAPRVVHMDDLYLGWNGLQAGVDYLQRFILKPLSDSYIAQWREFDWSNQGEPGYESRNGEWREFSGGTPLIVEGCGALNQLSAPLADIRVWLEADQETRLQRWLAREGSSEHWAEWAAQEEEFYAREKSSQLADSKFN</sequence>
<name>A0A060JHN7_9MICO</name>
<protein>
    <recommendedName>
        <fullName evidence="3">Uridine kinase</fullName>
    </recommendedName>
</protein>
<evidence type="ECO:0008006" key="3">
    <source>
        <dbReference type="Google" id="ProtNLM"/>
    </source>
</evidence>
<dbReference type="EMBL" id="CP007490">
    <property type="protein sequence ID" value="AIC48052.1"/>
    <property type="molecule type" value="Genomic_DNA"/>
</dbReference>
<dbReference type="eggNOG" id="COG0572">
    <property type="taxonomic scope" value="Bacteria"/>
</dbReference>
<dbReference type="HOGENOM" id="CLU_087906_2_2_11"/>